<evidence type="ECO:0000313" key="5">
    <source>
        <dbReference type="EMBL" id="SEF81089.1"/>
    </source>
</evidence>
<dbReference type="RefSeq" id="WP_146063132.1">
    <property type="nucleotide sequence ID" value="NZ_FNUV01000004.1"/>
</dbReference>
<sequence length="423" mass="48262">MNHRIIPLFISLAMTVAATAQTSKEEIYKDIYRTGSNYFAYPKPKTQKLTMAPKGYEPFYISHYGRHGSRYMSNNDYYVTAINKLDSARQFGILSAKGEDVLAKLQIGYADAWHREGDLSKLGARQHREIAHRMYERFHELLSQPLQIDAKSSTSRRCMLSMFNFCQELQIMNPNLEIAMDASKRDMKYVVEDLSIKPKATAQSETYEQQRSAIFERAHNSDRLMASLFTDVLRASLFVDGRMLMEALYNVVEDLQNVPELNISLIDIFTKDELFNMWTGYNAGWLLSAGLIPGSTPNYLQQKEVLDSIVSTADHVIQAGKPCITLRFSHDSSVLPLSFLLGLKEAMGGTSDIENLYKHISIDKIIPMAANIQLIFYRKKGSDDILVKFLLNENETSVPALKTNCAPYYHWSDVKEYLITKHE</sequence>
<accession>A0A1H5V192</accession>
<name>A0A1H5V192_XYLRU</name>
<gene>
    <name evidence="5" type="ORF">SAMN05216354_1682</name>
</gene>
<dbReference type="EMBL" id="FNUV01000004">
    <property type="protein sequence ID" value="SEF81089.1"/>
    <property type="molecule type" value="Genomic_DNA"/>
</dbReference>
<feature type="chain" id="PRO_5009286818" description="Histidine phosphatase superfamily (Branch 2)" evidence="4">
    <location>
        <begin position="21"/>
        <end position="423"/>
    </location>
</feature>
<comment type="subcellular location">
    <subcellularLocation>
        <location evidence="1">Membrane</location>
    </subcellularLocation>
</comment>
<feature type="signal peptide" evidence="4">
    <location>
        <begin position="1"/>
        <end position="20"/>
    </location>
</feature>
<dbReference type="AlphaFoldDB" id="A0A1H5V192"/>
<dbReference type="SUPFAM" id="SSF53254">
    <property type="entry name" value="Phosphoglycerate mutase-like"/>
    <property type="match status" value="1"/>
</dbReference>
<dbReference type="PANTHER" id="PTHR20963">
    <property type="entry name" value="MULTIPLE INOSITOL POLYPHOSPHATE PHOSPHATASE-RELATED"/>
    <property type="match status" value="1"/>
</dbReference>
<dbReference type="Proteomes" id="UP000236735">
    <property type="component" value="Unassembled WGS sequence"/>
</dbReference>
<evidence type="ECO:0008006" key="7">
    <source>
        <dbReference type="Google" id="ProtNLM"/>
    </source>
</evidence>
<dbReference type="InterPro" id="IPR029033">
    <property type="entry name" value="His_PPase_superfam"/>
</dbReference>
<evidence type="ECO:0000256" key="4">
    <source>
        <dbReference type="SAM" id="SignalP"/>
    </source>
</evidence>
<keyword evidence="2 4" id="KW-0732">Signal</keyword>
<proteinExistence type="predicted"/>
<reference evidence="5 6" key="1">
    <citation type="submission" date="2016-10" db="EMBL/GenBank/DDBJ databases">
        <authorList>
            <person name="de Groot N.N."/>
        </authorList>
    </citation>
    <scope>NUCLEOTIDE SEQUENCE [LARGE SCALE GENOMIC DNA]</scope>
    <source>
        <strain evidence="5 6">AR32</strain>
    </source>
</reference>
<evidence type="ECO:0000313" key="6">
    <source>
        <dbReference type="Proteomes" id="UP000236735"/>
    </source>
</evidence>
<keyword evidence="3" id="KW-0472">Membrane</keyword>
<evidence type="ECO:0000256" key="2">
    <source>
        <dbReference type="ARBA" id="ARBA00022729"/>
    </source>
</evidence>
<protein>
    <recommendedName>
        <fullName evidence="7">Histidine phosphatase superfamily (Branch 2)</fullName>
    </recommendedName>
</protein>
<dbReference type="PANTHER" id="PTHR20963:SF8">
    <property type="entry name" value="MULTIPLE INOSITOL POLYPHOSPHATE PHOSPHATASE 1"/>
    <property type="match status" value="1"/>
</dbReference>
<evidence type="ECO:0000256" key="3">
    <source>
        <dbReference type="ARBA" id="ARBA00023136"/>
    </source>
</evidence>
<evidence type="ECO:0000256" key="1">
    <source>
        <dbReference type="ARBA" id="ARBA00004370"/>
    </source>
</evidence>
<dbReference type="Gene3D" id="3.40.50.1240">
    <property type="entry name" value="Phosphoglycerate mutase-like"/>
    <property type="match status" value="1"/>
</dbReference>
<organism evidence="5 6">
    <name type="scientific">Xylanibacter ruminicola</name>
    <name type="common">Prevotella ruminicola</name>
    <dbReference type="NCBI Taxonomy" id="839"/>
    <lineage>
        <taxon>Bacteria</taxon>
        <taxon>Pseudomonadati</taxon>
        <taxon>Bacteroidota</taxon>
        <taxon>Bacteroidia</taxon>
        <taxon>Bacteroidales</taxon>
        <taxon>Prevotellaceae</taxon>
        <taxon>Xylanibacter</taxon>
    </lineage>
</organism>
<dbReference type="GO" id="GO:0016020">
    <property type="term" value="C:membrane"/>
    <property type="evidence" value="ECO:0007669"/>
    <property type="project" value="UniProtKB-SubCell"/>
</dbReference>